<dbReference type="Proteomes" id="UP000532311">
    <property type="component" value="Unassembled WGS sequence"/>
</dbReference>
<proteinExistence type="predicted"/>
<reference evidence="1 2" key="1">
    <citation type="submission" date="2020-05" db="EMBL/GenBank/DDBJ databases">
        <title>Identification and distribution of gene clusters putatively required for synthesis of sphingolipid metabolism inhibitors in phylogenetically diverse species of the filamentous fungus Fusarium.</title>
        <authorList>
            <person name="Kim H.-S."/>
            <person name="Busman M."/>
            <person name="Brown D.W."/>
            <person name="Divon H."/>
            <person name="Uhlig S."/>
            <person name="Proctor R.H."/>
        </authorList>
    </citation>
    <scope>NUCLEOTIDE SEQUENCE [LARGE SCALE GENOMIC DNA]</scope>
    <source>
        <strain evidence="1 2">NRRL 26131</strain>
    </source>
</reference>
<dbReference type="EMBL" id="JAAQPF010000208">
    <property type="protein sequence ID" value="KAF5710742.1"/>
    <property type="molecule type" value="Genomic_DNA"/>
</dbReference>
<evidence type="ECO:0000313" key="1">
    <source>
        <dbReference type="EMBL" id="KAF5710742.1"/>
    </source>
</evidence>
<sequence>MTVASVWKGREHAKVAGDVFVFAVGFDVCGEVFVVEEALSIAGIADFIASWFGVGVFEEIMDFAGDVILDGSRVVMFLSRPHRELNFLVDGVLPASC</sequence>
<organism evidence="1 2">
    <name type="scientific">Fusarium globosum</name>
    <dbReference type="NCBI Taxonomy" id="78864"/>
    <lineage>
        <taxon>Eukaryota</taxon>
        <taxon>Fungi</taxon>
        <taxon>Dikarya</taxon>
        <taxon>Ascomycota</taxon>
        <taxon>Pezizomycotina</taxon>
        <taxon>Sordariomycetes</taxon>
        <taxon>Hypocreomycetidae</taxon>
        <taxon>Hypocreales</taxon>
        <taxon>Nectriaceae</taxon>
        <taxon>Fusarium</taxon>
        <taxon>Fusarium fujikuroi species complex</taxon>
    </lineage>
</organism>
<keyword evidence="2" id="KW-1185">Reference proteome</keyword>
<dbReference type="AlphaFoldDB" id="A0A8H6DD25"/>
<evidence type="ECO:0000313" key="2">
    <source>
        <dbReference type="Proteomes" id="UP000532311"/>
    </source>
</evidence>
<gene>
    <name evidence="1" type="ORF">FGLOB1_5272</name>
</gene>
<accession>A0A8H6DD25</accession>
<comment type="caution">
    <text evidence="1">The sequence shown here is derived from an EMBL/GenBank/DDBJ whole genome shotgun (WGS) entry which is preliminary data.</text>
</comment>
<protein>
    <submittedName>
        <fullName evidence="1">Uncharacterized protein</fullName>
    </submittedName>
</protein>
<name>A0A8H6DD25_9HYPO</name>